<evidence type="ECO:0000313" key="4">
    <source>
        <dbReference type="Proteomes" id="UP000238415"/>
    </source>
</evidence>
<comment type="caution">
    <text evidence="3">The sequence shown here is derived from an EMBL/GenBank/DDBJ whole genome shotgun (WGS) entry which is preliminary data.</text>
</comment>
<proteinExistence type="predicted"/>
<evidence type="ECO:0000259" key="2">
    <source>
        <dbReference type="Pfam" id="PF22725"/>
    </source>
</evidence>
<dbReference type="Gene3D" id="3.30.360.10">
    <property type="entry name" value="Dihydrodipicolinate Reductase, domain 2"/>
    <property type="match status" value="1"/>
</dbReference>
<keyword evidence="3" id="KW-0560">Oxidoreductase</keyword>
<dbReference type="Proteomes" id="UP000238415">
    <property type="component" value="Unassembled WGS sequence"/>
</dbReference>
<evidence type="ECO:0000259" key="1">
    <source>
        <dbReference type="Pfam" id="PF01408"/>
    </source>
</evidence>
<dbReference type="Pfam" id="PF01408">
    <property type="entry name" value="GFO_IDH_MocA"/>
    <property type="match status" value="1"/>
</dbReference>
<dbReference type="PANTHER" id="PTHR43377:SF1">
    <property type="entry name" value="BILIVERDIN REDUCTASE A"/>
    <property type="match status" value="1"/>
</dbReference>
<gene>
    <name evidence="3" type="primary">afr_1</name>
    <name evidence="3" type="ORF">MOHU_03660</name>
</gene>
<sequence length="326" mass="35052">MKIGILSFAHMHAYSYAGALTRLPGVEFAGLADDDASRGRATAAQFGTRYFPTIDALLETDIDGVIICSANAEHAPMALAAASHGKHILCEKPIATTIEDAARMIAACQENNVQLGVAFPCRFHPAARRLRQEIQAGKLGRVIAIRATNHGSLPPGWFLDREKAGGGAVMDHTVHVVDLLRWFLGQEVIRVYAEAGTLLYDINVEDCGLLSMELSGGVFVTLDTSWSRPPGFPTWGDVTMEIIGTAGTAYLDLFAQNLAVYGPGELTTRYENWGSDADYIMVREFVSCIAGNRRFPVSGHDGLKALEVALAAYRAAETNAPVAVGN</sequence>
<dbReference type="Pfam" id="PF22725">
    <property type="entry name" value="GFO_IDH_MocA_C3"/>
    <property type="match status" value="1"/>
</dbReference>
<dbReference type="AlphaFoldDB" id="A0A2T0AVW4"/>
<dbReference type="SUPFAM" id="SSF51735">
    <property type="entry name" value="NAD(P)-binding Rossmann-fold domains"/>
    <property type="match status" value="1"/>
</dbReference>
<dbReference type="GO" id="GO:0000166">
    <property type="term" value="F:nucleotide binding"/>
    <property type="evidence" value="ECO:0007669"/>
    <property type="project" value="InterPro"/>
</dbReference>
<name>A0A2T0AVW4_9FIRM</name>
<keyword evidence="4" id="KW-1185">Reference proteome</keyword>
<dbReference type="PANTHER" id="PTHR43377">
    <property type="entry name" value="BILIVERDIN REDUCTASE A"/>
    <property type="match status" value="1"/>
</dbReference>
<organism evidence="3 4">
    <name type="scientific">Neomoorella humiferrea</name>
    <dbReference type="NCBI Taxonomy" id="676965"/>
    <lineage>
        <taxon>Bacteria</taxon>
        <taxon>Bacillati</taxon>
        <taxon>Bacillota</taxon>
        <taxon>Clostridia</taxon>
        <taxon>Neomoorellales</taxon>
        <taxon>Neomoorellaceae</taxon>
        <taxon>Neomoorella</taxon>
    </lineage>
</organism>
<dbReference type="EC" id="1.1.1.292" evidence="3"/>
<dbReference type="Gene3D" id="3.40.50.720">
    <property type="entry name" value="NAD(P)-binding Rossmann-like Domain"/>
    <property type="match status" value="1"/>
</dbReference>
<evidence type="ECO:0000313" key="3">
    <source>
        <dbReference type="EMBL" id="PRR74868.1"/>
    </source>
</evidence>
<protein>
    <submittedName>
        <fullName evidence="3">1,5-anhydro-D-fructose reductase</fullName>
        <ecNumber evidence="3">1.1.1.292</ecNumber>
    </submittedName>
</protein>
<feature type="domain" description="Gfo/Idh/MocA-like oxidoreductase N-terminal" evidence="1">
    <location>
        <begin position="13"/>
        <end position="119"/>
    </location>
</feature>
<dbReference type="InterPro" id="IPR000683">
    <property type="entry name" value="Gfo/Idh/MocA-like_OxRdtase_N"/>
</dbReference>
<dbReference type="InterPro" id="IPR051450">
    <property type="entry name" value="Gfo/Idh/MocA_Oxidoreductases"/>
</dbReference>
<feature type="domain" description="GFO/IDH/MocA-like oxidoreductase" evidence="2">
    <location>
        <begin position="128"/>
        <end position="249"/>
    </location>
</feature>
<dbReference type="GO" id="GO:0033712">
    <property type="term" value="F:1,5-anhydro-D-fructose reductase (1,5-anhydro-D-mannitol-forming) activity"/>
    <property type="evidence" value="ECO:0007669"/>
    <property type="project" value="UniProtKB-EC"/>
</dbReference>
<reference evidence="3 4" key="1">
    <citation type="submission" date="2018-03" db="EMBL/GenBank/DDBJ databases">
        <title>Genome sequence of Moorella humiferrea DSM 23265.</title>
        <authorList>
            <person name="Poehlein A."/>
            <person name="Daniel R."/>
        </authorList>
    </citation>
    <scope>NUCLEOTIDE SEQUENCE [LARGE SCALE GENOMIC DNA]</scope>
    <source>
        <strain evidence="3 4">DSM 23265</strain>
    </source>
</reference>
<dbReference type="SUPFAM" id="SSF55347">
    <property type="entry name" value="Glyceraldehyde-3-phosphate dehydrogenase-like, C-terminal domain"/>
    <property type="match status" value="1"/>
</dbReference>
<dbReference type="OrthoDB" id="240873at2"/>
<dbReference type="InterPro" id="IPR055170">
    <property type="entry name" value="GFO_IDH_MocA-like_dom"/>
</dbReference>
<dbReference type="InterPro" id="IPR036291">
    <property type="entry name" value="NAD(P)-bd_dom_sf"/>
</dbReference>
<dbReference type="RefSeq" id="WP_106004410.1">
    <property type="nucleotide sequence ID" value="NZ_CP136419.1"/>
</dbReference>
<dbReference type="EMBL" id="PVXM01000006">
    <property type="protein sequence ID" value="PRR74868.1"/>
    <property type="molecule type" value="Genomic_DNA"/>
</dbReference>
<accession>A0A2T0AVW4</accession>